<organism evidence="1">
    <name type="scientific">Ackermannviridae sp. ctQad106</name>
    <dbReference type="NCBI Taxonomy" id="2826820"/>
    <lineage>
        <taxon>Viruses</taxon>
        <taxon>Duplodnaviria</taxon>
        <taxon>Heunggongvirae</taxon>
        <taxon>Uroviricota</taxon>
        <taxon>Caudoviricetes</taxon>
        <taxon>Pantevenvirales</taxon>
        <taxon>Ackermannviridae</taxon>
    </lineage>
</organism>
<sequence>MAVHFRVPDQVSPSTMVVDTFLGVDYSNAPGNVDKRQSPNGQNMIRDVPGKVRKSMGYELVRTFDGKINGYHKLKKDKEGIIHAGTKLYRENGTVLYEQANNAPSKSWQLNDSLTIIDGAHILIYDGTSVKNAAEIAKVPLFSIAKTPKGGGTDYEALNLISPKFRERFAGTKDDIVYHLSFSGLDDGPVTVKILNSDGAWVDKNDGFTVDRTKGTVTFNTAPGVSPLSGEDNVEISASRTVSGYADRVLKCDIGILFGVNGASDRLFLSGNPDYPNQDWYSGQYDTTYWPDTGYSQLGTAGSAIIGYSIINNYLATHKDDAEPDRNVIVRRGDLVNSTPAFPIINTLQGPGAVAKRSFAYLSTEPVFLTKLGVFAITPSDISGERYAQNRSYYINEKLKKEKNLEDAVAVVHKDLYWLVVNDHAYILDGLQNIGRAASEPYSTRQYACFFRTNVPASALWVIDERLYFGTADGKVCRFYDDPASLDSYNDIGEPIEAWWETPDISGRLFYKNKTFRYLAVSVAAAVATSVDMRVLRKGEWKTLKRNAFNSRYLSFAQLVFSKFSFSSDTTARTLHTKAKLKRVDKTRYRFENKTLNEPFGLMAWAIEFIESGKYKG</sequence>
<reference evidence="1" key="1">
    <citation type="journal article" date="2021" name="Proc. Natl. Acad. Sci. U.S.A.">
        <title>A Catalog of Tens of Thousands of Viruses from Human Metagenomes Reveals Hidden Associations with Chronic Diseases.</title>
        <authorList>
            <person name="Tisza M.J."/>
            <person name="Buck C.B."/>
        </authorList>
    </citation>
    <scope>NUCLEOTIDE SEQUENCE</scope>
    <source>
        <strain evidence="1">CtQad106</strain>
    </source>
</reference>
<dbReference type="EMBL" id="BK015691">
    <property type="protein sequence ID" value="DAE20308.1"/>
    <property type="molecule type" value="Genomic_DNA"/>
</dbReference>
<name>A0A8S5QNW9_9CAUD</name>
<evidence type="ECO:0000313" key="1">
    <source>
        <dbReference type="EMBL" id="DAE20308.1"/>
    </source>
</evidence>
<proteinExistence type="predicted"/>
<accession>A0A8S5QNW9</accession>
<protein>
    <submittedName>
        <fullName evidence="1">Stabilization protein</fullName>
    </submittedName>
</protein>